<dbReference type="Gene3D" id="3.20.80.10">
    <property type="entry name" value="Regulatory factor, effector binding domain"/>
    <property type="match status" value="1"/>
</dbReference>
<keyword evidence="3" id="KW-1185">Reference proteome</keyword>
<dbReference type="SMART" id="SM00871">
    <property type="entry name" value="AraC_E_bind"/>
    <property type="match status" value="1"/>
</dbReference>
<gene>
    <name evidence="2" type="ORF">Q5Y73_21735</name>
</gene>
<proteinExistence type="predicted"/>
<dbReference type="Proteomes" id="UP001231941">
    <property type="component" value="Unassembled WGS sequence"/>
</dbReference>
<protein>
    <submittedName>
        <fullName evidence="2">GyrI-like domain-containing protein</fullName>
    </submittedName>
</protein>
<dbReference type="InterPro" id="IPR029441">
    <property type="entry name" value="Cass2"/>
</dbReference>
<reference evidence="2 3" key="1">
    <citation type="submission" date="2023-08" db="EMBL/GenBank/DDBJ databases">
        <authorList>
            <person name="Park J.-S."/>
        </authorList>
    </citation>
    <scope>NUCLEOTIDE SEQUENCE [LARGE SCALE GENOMIC DNA]</scope>
    <source>
        <strain evidence="2 3">2205SS18-9</strain>
    </source>
</reference>
<dbReference type="RefSeq" id="WP_305994027.1">
    <property type="nucleotide sequence ID" value="NZ_JAVAMP010000018.1"/>
</dbReference>
<dbReference type="InterPro" id="IPR011256">
    <property type="entry name" value="Reg_factor_effector_dom_sf"/>
</dbReference>
<accession>A0ABT9J6X6</accession>
<dbReference type="Pfam" id="PF14526">
    <property type="entry name" value="Cass2"/>
    <property type="match status" value="1"/>
</dbReference>
<evidence type="ECO:0000313" key="2">
    <source>
        <dbReference type="EMBL" id="MDP5276719.1"/>
    </source>
</evidence>
<sequence>MEVKIIEKKSFTVIGKLGQGLAKEGPKWIPQLWQEANSNFNEINNLAKLDSTGSIVGIWGIMSDVEENFEGWKEEGKYLAGCEVKDFAEAPNNWRKWVIPSYKYVVAKCTQDTYQDIFKYMMNEYLPQHEFNIVGAVHEFYNPNDTNGELSLYFPIQKI</sequence>
<dbReference type="SUPFAM" id="SSF55136">
    <property type="entry name" value="Probable bacterial effector-binding domain"/>
    <property type="match status" value="1"/>
</dbReference>
<organism evidence="2 3">
    <name type="scientific">Chengkuizengella axinellae</name>
    <dbReference type="NCBI Taxonomy" id="3064388"/>
    <lineage>
        <taxon>Bacteria</taxon>
        <taxon>Bacillati</taxon>
        <taxon>Bacillota</taxon>
        <taxon>Bacilli</taxon>
        <taxon>Bacillales</taxon>
        <taxon>Paenibacillaceae</taxon>
        <taxon>Chengkuizengella</taxon>
    </lineage>
</organism>
<comment type="caution">
    <text evidence="2">The sequence shown here is derived from an EMBL/GenBank/DDBJ whole genome shotgun (WGS) entry which is preliminary data.</text>
</comment>
<dbReference type="EMBL" id="JAVAMP010000018">
    <property type="protein sequence ID" value="MDP5276719.1"/>
    <property type="molecule type" value="Genomic_DNA"/>
</dbReference>
<evidence type="ECO:0000259" key="1">
    <source>
        <dbReference type="SMART" id="SM00871"/>
    </source>
</evidence>
<name>A0ABT9J6X6_9BACL</name>
<feature type="domain" description="AraC effector-binding" evidence="1">
    <location>
        <begin position="1"/>
        <end position="157"/>
    </location>
</feature>
<dbReference type="InterPro" id="IPR010499">
    <property type="entry name" value="AraC_E-bd"/>
</dbReference>
<evidence type="ECO:0000313" key="3">
    <source>
        <dbReference type="Proteomes" id="UP001231941"/>
    </source>
</evidence>